<organism evidence="3 4">
    <name type="scientific">Heracleum sosnowskyi</name>
    <dbReference type="NCBI Taxonomy" id="360622"/>
    <lineage>
        <taxon>Eukaryota</taxon>
        <taxon>Viridiplantae</taxon>
        <taxon>Streptophyta</taxon>
        <taxon>Embryophyta</taxon>
        <taxon>Tracheophyta</taxon>
        <taxon>Spermatophyta</taxon>
        <taxon>Magnoliopsida</taxon>
        <taxon>eudicotyledons</taxon>
        <taxon>Gunneridae</taxon>
        <taxon>Pentapetalae</taxon>
        <taxon>asterids</taxon>
        <taxon>campanulids</taxon>
        <taxon>Apiales</taxon>
        <taxon>Apiaceae</taxon>
        <taxon>Apioideae</taxon>
        <taxon>apioid superclade</taxon>
        <taxon>Tordylieae</taxon>
        <taxon>Tordyliinae</taxon>
        <taxon>Heracleum</taxon>
    </lineage>
</organism>
<protein>
    <recommendedName>
        <fullName evidence="2">Reverse transcriptase Ty1/copia-type domain-containing protein</fullName>
    </recommendedName>
</protein>
<sequence length="805" mass="92662">MLKNQQSGQPGPSYQQPDPSNIFYAEDAFIEDSSTKGEKVGEGVKDKWGVWETVEAIPIRQYWIEELVEEDKESEEEFEVMHEQPIQEEHEPYYPEPIEHPILDDDMEEVNSLSPEEEAALEAIRAQRAAIDARQAEKGKQQAILRSEKLKRMKVYNEVRKKKMIDLAKKDGTEWEMAYKTFCGVEDGLEVNDNAEVEVIIQDIRSANLEDQTYFKALRSSIICLNAGVKANGAWSLLISFLEKGTFVISTKFLEQRTYTELQAILIKIQRTTRLNELLREHVKEIVMKVSPEITEEPPMVRFMTNDLFRICYLAEDKLRDYPSNYLISVEKYLRSTGFSSTEKDKAADTLRRFLMENVPYYRKRVERGLEVHTRLPNMPKLNKKDVNIAWLWVGVGQEVEYIGRHIQGAILKPGEPLHYLSVIDYQAANSDPMIEEVYFLLKALYGLKQAPRAWYDTLSQFLLENLFTRGTVDKTLFHRVVNGSNILVQIYVDDIIFGSTDMKLCQKFVKLMQSKYEMSMMGELTYFLGLQVKQVNEGIFISQTKYIHDLLKKFDLMECSPAKTPMPTATKLELNTKEKSVDISSYRGMVGSLLYLTASRLDIMFATYLCARFQADPRESHLVAIKRIFRYLKGTPNLGIWYPRESGFELIGYSDADYAGCKIDRKSTIGTCQFLGNKLVSWFSKKKNSVSTSTAEAEYIAAGSCCAHILWMKNQLLDYGLRVEKIPIFCDNTSAIAITENPVQHSRTKHIDIKYHFIREHIMNGTMELHFVPSEQQLADIFTKPLDESTFSRLVSELGMLNFS</sequence>
<dbReference type="PANTHER" id="PTHR11439">
    <property type="entry name" value="GAG-POL-RELATED RETROTRANSPOSON"/>
    <property type="match status" value="1"/>
</dbReference>
<dbReference type="SUPFAM" id="SSF56672">
    <property type="entry name" value="DNA/RNA polymerases"/>
    <property type="match status" value="1"/>
</dbReference>
<reference evidence="3" key="1">
    <citation type="submission" date="2023-02" db="EMBL/GenBank/DDBJ databases">
        <title>Genome of toxic invasive species Heracleum sosnowskyi carries increased number of genes despite the absence of recent whole-genome duplications.</title>
        <authorList>
            <person name="Schelkunov M."/>
            <person name="Shtratnikova V."/>
            <person name="Makarenko M."/>
            <person name="Klepikova A."/>
            <person name="Omelchenko D."/>
            <person name="Novikova G."/>
            <person name="Obukhova E."/>
            <person name="Bogdanov V."/>
            <person name="Penin A."/>
            <person name="Logacheva M."/>
        </authorList>
    </citation>
    <scope>NUCLEOTIDE SEQUENCE</scope>
    <source>
        <strain evidence="3">Hsosn_3</strain>
        <tissue evidence="3">Leaf</tissue>
    </source>
</reference>
<comment type="caution">
    <text evidence="3">The sequence shown here is derived from an EMBL/GenBank/DDBJ whole genome shotgun (WGS) entry which is preliminary data.</text>
</comment>
<evidence type="ECO:0000313" key="3">
    <source>
        <dbReference type="EMBL" id="KAK1365853.1"/>
    </source>
</evidence>
<dbReference type="Proteomes" id="UP001237642">
    <property type="component" value="Unassembled WGS sequence"/>
</dbReference>
<feature type="compositionally biased region" description="Low complexity" evidence="1">
    <location>
        <begin position="1"/>
        <end position="20"/>
    </location>
</feature>
<proteinExistence type="predicted"/>
<dbReference type="Pfam" id="PF07727">
    <property type="entry name" value="RVT_2"/>
    <property type="match status" value="1"/>
</dbReference>
<accession>A0AAD8MBC2</accession>
<feature type="domain" description="Reverse transcriptase Ty1/copia-type" evidence="2">
    <location>
        <begin position="430"/>
        <end position="567"/>
    </location>
</feature>
<evidence type="ECO:0000313" key="4">
    <source>
        <dbReference type="Proteomes" id="UP001237642"/>
    </source>
</evidence>
<keyword evidence="4" id="KW-1185">Reference proteome</keyword>
<dbReference type="CDD" id="cd09272">
    <property type="entry name" value="RNase_HI_RT_Ty1"/>
    <property type="match status" value="1"/>
</dbReference>
<dbReference type="EMBL" id="JAUIZM010000009">
    <property type="protein sequence ID" value="KAK1365853.1"/>
    <property type="molecule type" value="Genomic_DNA"/>
</dbReference>
<name>A0AAD8MBC2_9APIA</name>
<dbReference type="InterPro" id="IPR013103">
    <property type="entry name" value="RVT_2"/>
</dbReference>
<gene>
    <name evidence="3" type="ORF">POM88_041414</name>
</gene>
<dbReference type="PANTHER" id="PTHR11439:SF509">
    <property type="entry name" value="RNA-DIRECTED DNA POLYMERASE"/>
    <property type="match status" value="1"/>
</dbReference>
<dbReference type="InterPro" id="IPR043502">
    <property type="entry name" value="DNA/RNA_pol_sf"/>
</dbReference>
<feature type="region of interest" description="Disordered" evidence="1">
    <location>
        <begin position="1"/>
        <end position="22"/>
    </location>
</feature>
<reference evidence="3" key="2">
    <citation type="submission" date="2023-05" db="EMBL/GenBank/DDBJ databases">
        <authorList>
            <person name="Schelkunov M.I."/>
        </authorList>
    </citation>
    <scope>NUCLEOTIDE SEQUENCE</scope>
    <source>
        <strain evidence="3">Hsosn_3</strain>
        <tissue evidence="3">Leaf</tissue>
    </source>
</reference>
<dbReference type="AlphaFoldDB" id="A0AAD8MBC2"/>
<evidence type="ECO:0000259" key="2">
    <source>
        <dbReference type="Pfam" id="PF07727"/>
    </source>
</evidence>
<evidence type="ECO:0000256" key="1">
    <source>
        <dbReference type="SAM" id="MobiDB-lite"/>
    </source>
</evidence>